<evidence type="ECO:0000256" key="1">
    <source>
        <dbReference type="SAM" id="MobiDB-lite"/>
    </source>
</evidence>
<accession>A0A6A5QJC9</accession>
<dbReference type="Proteomes" id="UP000800096">
    <property type="component" value="Unassembled WGS sequence"/>
</dbReference>
<evidence type="ECO:0000313" key="2">
    <source>
        <dbReference type="EMBL" id="KAF1915519.1"/>
    </source>
</evidence>
<dbReference type="EMBL" id="ML979136">
    <property type="protein sequence ID" value="KAF1915519.1"/>
    <property type="molecule type" value="Genomic_DNA"/>
</dbReference>
<feature type="region of interest" description="Disordered" evidence="1">
    <location>
        <begin position="396"/>
        <end position="617"/>
    </location>
</feature>
<dbReference type="AlphaFoldDB" id="A0A6A5QJC9"/>
<reference evidence="2" key="1">
    <citation type="journal article" date="2020" name="Stud. Mycol.">
        <title>101 Dothideomycetes genomes: a test case for predicting lifestyles and emergence of pathogens.</title>
        <authorList>
            <person name="Haridas S."/>
            <person name="Albert R."/>
            <person name="Binder M."/>
            <person name="Bloem J."/>
            <person name="Labutti K."/>
            <person name="Salamov A."/>
            <person name="Andreopoulos B."/>
            <person name="Baker S."/>
            <person name="Barry K."/>
            <person name="Bills G."/>
            <person name="Bluhm B."/>
            <person name="Cannon C."/>
            <person name="Castanera R."/>
            <person name="Culley D."/>
            <person name="Daum C."/>
            <person name="Ezra D."/>
            <person name="Gonzalez J."/>
            <person name="Henrissat B."/>
            <person name="Kuo A."/>
            <person name="Liang C."/>
            <person name="Lipzen A."/>
            <person name="Lutzoni F."/>
            <person name="Magnuson J."/>
            <person name="Mondo S."/>
            <person name="Nolan M."/>
            <person name="Ohm R."/>
            <person name="Pangilinan J."/>
            <person name="Park H.-J."/>
            <person name="Ramirez L."/>
            <person name="Alfaro M."/>
            <person name="Sun H."/>
            <person name="Tritt A."/>
            <person name="Yoshinaga Y."/>
            <person name="Zwiers L.-H."/>
            <person name="Turgeon B."/>
            <person name="Goodwin S."/>
            <person name="Spatafora J."/>
            <person name="Crous P."/>
            <person name="Grigoriev I."/>
        </authorList>
    </citation>
    <scope>NUCLEOTIDE SEQUENCE</scope>
    <source>
        <strain evidence="2">HMLAC05119</strain>
    </source>
</reference>
<keyword evidence="3" id="KW-1185">Reference proteome</keyword>
<name>A0A6A5QJC9_AMPQU</name>
<feature type="compositionally biased region" description="Basic and acidic residues" evidence="1">
    <location>
        <begin position="502"/>
        <end position="517"/>
    </location>
</feature>
<feature type="compositionally biased region" description="Polar residues" evidence="1">
    <location>
        <begin position="132"/>
        <end position="148"/>
    </location>
</feature>
<feature type="region of interest" description="Disordered" evidence="1">
    <location>
        <begin position="82"/>
        <end position="153"/>
    </location>
</feature>
<sequence length="617" mass="68410">MADERQAREVDMTKRHFSAMLKHLPGPKDEAKAVEVVKGHLRLFAGKEWEPVKAKLRLFANEDPLRVVGKRRPARLLPAGRPLLTTSASAPPAVLADTETPPAGLPRLSTASSLLSGRSRAPSTPRERWDVTSRSPATPLSPTTTGNAFASGGYWEKLTPKTPATQTPPLTAIPPSPYSPVVPQDHEARAAYDQVKADVEAMARTICANRMSVHSKISNSDHVPNALLKPRDLLRGAEITLRYRQVNLAKTIDPDLPKTLNNLANEEKKILELYSVKNGFELLDLDMWLRVDTQNLNFTTILDVQREMLHMHRNRRKSKLLSLSDQAVQQAWATRILEDAKHTVDADDGASYSSDETNGYEYGNFMRSIKHGGSSGSELASKSGGRSYMSLASMRSSASASNSDSLGLTRENTWESSKRSSPSPIKHRKNSLPFRSREGSLSDHPSPDKTRTSAIAGTRGVGRLSTTTRVEEEDEKPQLSPADRASRRKGATPTELNAWAKQLKEMQDRQDRKRSVAELHPALRQSDASTVALESTTPSTSHPSTSTQPYNLPPPPQGFKYTSGSYASLHDAVRRKQHVRSKSSIARDEWRGELEKMERREQERQMEESRKNGEESG</sequence>
<evidence type="ECO:0000313" key="3">
    <source>
        <dbReference type="Proteomes" id="UP000800096"/>
    </source>
</evidence>
<feature type="compositionally biased region" description="Basic and acidic residues" evidence="1">
    <location>
        <begin position="585"/>
        <end position="617"/>
    </location>
</feature>
<protein>
    <submittedName>
        <fullName evidence="2">Uncharacterized protein</fullName>
    </submittedName>
</protein>
<dbReference type="OrthoDB" id="3800557at2759"/>
<proteinExistence type="predicted"/>
<organism evidence="2 3">
    <name type="scientific">Ampelomyces quisqualis</name>
    <name type="common">Powdery mildew agent</name>
    <dbReference type="NCBI Taxonomy" id="50730"/>
    <lineage>
        <taxon>Eukaryota</taxon>
        <taxon>Fungi</taxon>
        <taxon>Dikarya</taxon>
        <taxon>Ascomycota</taxon>
        <taxon>Pezizomycotina</taxon>
        <taxon>Dothideomycetes</taxon>
        <taxon>Pleosporomycetidae</taxon>
        <taxon>Pleosporales</taxon>
        <taxon>Pleosporineae</taxon>
        <taxon>Phaeosphaeriaceae</taxon>
        <taxon>Ampelomyces</taxon>
    </lineage>
</organism>
<feature type="compositionally biased region" description="Low complexity" evidence="1">
    <location>
        <begin position="535"/>
        <end position="547"/>
    </location>
</feature>
<feature type="compositionally biased region" description="Basic and acidic residues" evidence="1">
    <location>
        <begin position="435"/>
        <end position="451"/>
    </location>
</feature>
<gene>
    <name evidence="2" type="ORF">BDU57DRAFT_539858</name>
</gene>
<feature type="compositionally biased region" description="Low complexity" evidence="1">
    <location>
        <begin position="396"/>
        <end position="406"/>
    </location>
</feature>